<protein>
    <submittedName>
        <fullName evidence="2">Uncharacterized protein</fullName>
    </submittedName>
</protein>
<feature type="region of interest" description="Disordered" evidence="1">
    <location>
        <begin position="1"/>
        <end position="23"/>
    </location>
</feature>
<gene>
    <name evidence="2" type="ORF">HICCMSTLAB_LOCUS67</name>
</gene>
<dbReference type="Proteomes" id="UP000786811">
    <property type="component" value="Unassembled WGS sequence"/>
</dbReference>
<name>A0A8J2EAM0_COTCN</name>
<sequence length="191" mass="21263">MLQPSIENTSDESDDNQNNDYFGIDQNIISGSIEVYDSERNNLTEPTTSYGESLVKQSSSSLSELSLEITRPTINDALQLLNQPPLLTRRQNDDTYLNNKITRVAYNLRKALGVQNAFNDTDTSTSLRLQILTLMPSSWSIDKIVEVMGATTYMARLARKLAADQGVLPIPEKKIGTILSYKLILFGITNA</sequence>
<dbReference type="OrthoDB" id="6777617at2759"/>
<evidence type="ECO:0000313" key="3">
    <source>
        <dbReference type="Proteomes" id="UP000786811"/>
    </source>
</evidence>
<dbReference type="EMBL" id="CAJNRD030000505">
    <property type="protein sequence ID" value="CAG5071496.1"/>
    <property type="molecule type" value="Genomic_DNA"/>
</dbReference>
<evidence type="ECO:0000256" key="1">
    <source>
        <dbReference type="SAM" id="MobiDB-lite"/>
    </source>
</evidence>
<comment type="caution">
    <text evidence="2">The sequence shown here is derived from an EMBL/GenBank/DDBJ whole genome shotgun (WGS) entry which is preliminary data.</text>
</comment>
<proteinExistence type="predicted"/>
<keyword evidence="3" id="KW-1185">Reference proteome</keyword>
<dbReference type="AlphaFoldDB" id="A0A8J2EAM0"/>
<reference evidence="2" key="1">
    <citation type="submission" date="2021-04" db="EMBL/GenBank/DDBJ databases">
        <authorList>
            <person name="Chebbi M.A.C M."/>
        </authorList>
    </citation>
    <scope>NUCLEOTIDE SEQUENCE</scope>
</reference>
<organism evidence="2 3">
    <name type="scientific">Cotesia congregata</name>
    <name type="common">Parasitoid wasp</name>
    <name type="synonym">Apanteles congregatus</name>
    <dbReference type="NCBI Taxonomy" id="51543"/>
    <lineage>
        <taxon>Eukaryota</taxon>
        <taxon>Metazoa</taxon>
        <taxon>Ecdysozoa</taxon>
        <taxon>Arthropoda</taxon>
        <taxon>Hexapoda</taxon>
        <taxon>Insecta</taxon>
        <taxon>Pterygota</taxon>
        <taxon>Neoptera</taxon>
        <taxon>Endopterygota</taxon>
        <taxon>Hymenoptera</taxon>
        <taxon>Apocrita</taxon>
        <taxon>Ichneumonoidea</taxon>
        <taxon>Braconidae</taxon>
        <taxon>Microgastrinae</taxon>
        <taxon>Cotesia</taxon>
    </lineage>
</organism>
<accession>A0A8J2EAM0</accession>
<evidence type="ECO:0000313" key="2">
    <source>
        <dbReference type="EMBL" id="CAG5071496.1"/>
    </source>
</evidence>